<sequence>MPVPVPYVTAYTNELGPRLDELTVEIRPNRAPQIAYVLPTPNDRDAHGNLWARMTRPPEGERGRPLFESMDPLRQRECMQGLLCQVCAKPAEREDGTLFIEWQHANEPPIRLDRIITDMPPLCPSCVPVSLKHCRFLRDEKSAVVLLVRKSVPSGVSGTLFRVVDNPIRWTTSENDAYCSFNKPRQPALIAQRLYRKLRGVTVVDPDSLPTV</sequence>
<accession>A0A918XA94</accession>
<dbReference type="EMBL" id="BMVC01000035">
    <property type="protein sequence ID" value="GHD19675.1"/>
    <property type="molecule type" value="Genomic_DNA"/>
</dbReference>
<proteinExistence type="predicted"/>
<protein>
    <submittedName>
        <fullName evidence="1">Uncharacterized protein</fullName>
    </submittedName>
</protein>
<organism evidence="1 2">
    <name type="scientific">Streptomyces finlayi</name>
    <dbReference type="NCBI Taxonomy" id="67296"/>
    <lineage>
        <taxon>Bacteria</taxon>
        <taxon>Bacillati</taxon>
        <taxon>Actinomycetota</taxon>
        <taxon>Actinomycetes</taxon>
        <taxon>Kitasatosporales</taxon>
        <taxon>Streptomycetaceae</taxon>
        <taxon>Streptomyces</taxon>
    </lineage>
</organism>
<dbReference type="RefSeq" id="WP_189828580.1">
    <property type="nucleotide sequence ID" value="NZ_BMVC01000035.1"/>
</dbReference>
<dbReference type="AlphaFoldDB" id="A0A918XA94"/>
<dbReference type="Proteomes" id="UP000638353">
    <property type="component" value="Unassembled WGS sequence"/>
</dbReference>
<evidence type="ECO:0000313" key="1">
    <source>
        <dbReference type="EMBL" id="GHD19675.1"/>
    </source>
</evidence>
<reference evidence="1" key="2">
    <citation type="submission" date="2020-09" db="EMBL/GenBank/DDBJ databases">
        <authorList>
            <person name="Sun Q."/>
            <person name="Ohkuma M."/>
        </authorList>
    </citation>
    <scope>NUCLEOTIDE SEQUENCE</scope>
    <source>
        <strain evidence="1">JCM 4637</strain>
    </source>
</reference>
<reference evidence="1" key="1">
    <citation type="journal article" date="2014" name="Int. J. Syst. Evol. Microbiol.">
        <title>Complete genome sequence of Corynebacterium casei LMG S-19264T (=DSM 44701T), isolated from a smear-ripened cheese.</title>
        <authorList>
            <consortium name="US DOE Joint Genome Institute (JGI-PGF)"/>
            <person name="Walter F."/>
            <person name="Albersmeier A."/>
            <person name="Kalinowski J."/>
            <person name="Ruckert C."/>
        </authorList>
    </citation>
    <scope>NUCLEOTIDE SEQUENCE</scope>
    <source>
        <strain evidence="1">JCM 4637</strain>
    </source>
</reference>
<gene>
    <name evidence="1" type="ORF">GCM10010334_83580</name>
</gene>
<name>A0A918XA94_9ACTN</name>
<evidence type="ECO:0000313" key="2">
    <source>
        <dbReference type="Proteomes" id="UP000638353"/>
    </source>
</evidence>
<comment type="caution">
    <text evidence="1">The sequence shown here is derived from an EMBL/GenBank/DDBJ whole genome shotgun (WGS) entry which is preliminary data.</text>
</comment>